<keyword evidence="1" id="KW-0472">Membrane</keyword>
<name>A0AB35HUI7_MICTH</name>
<keyword evidence="1" id="KW-0812">Transmembrane</keyword>
<keyword evidence="1" id="KW-1133">Transmembrane helix</keyword>
<comment type="caution">
    <text evidence="3">The sequence shown here is derived from an EMBL/GenBank/DDBJ whole genome shotgun (WGS) entry which is preliminary data.</text>
</comment>
<sequence>MRFTAAILLLTFGCGIASGGVLAQQQPLQPQLSPEAQELLAQLRDIHEPAPVGWWPPAPGWWLLALLLLTCAGAAFLWLRYKRRQRRKNRYRAEAIKLLRGIDIKQARATQDINEILKRVAVTHYGRGVCGNLTGRKWLEFLQTRVAIGCPEEVQKILLEDLYRESSINISGNQAFLDYAVDWVQRHGQRNANGGNLTAMEAENV</sequence>
<dbReference type="RefSeq" id="WP_266065628.1">
    <property type="nucleotide sequence ID" value="NZ_JAPHQB010000002.1"/>
</dbReference>
<reference evidence="3" key="1">
    <citation type="submission" date="2022-11" db="EMBL/GenBank/DDBJ databases">
        <title>Chitin-degrading and fungicidal potential of chitinolytic bacterial strains from marine environment of the Pacific Ocean regions.</title>
        <authorList>
            <person name="Pentekhina I."/>
            <person name="Nedashkovskaya O."/>
            <person name="Seitkalieva A."/>
            <person name="Podvolotskaya A."/>
            <person name="Tekutyeva L."/>
            <person name="Balabanova L."/>
        </authorList>
    </citation>
    <scope>NUCLEOTIDE SEQUENCE</scope>
    <source>
        <strain evidence="3">KMM 6838</strain>
    </source>
</reference>
<evidence type="ECO:0000313" key="4">
    <source>
        <dbReference type="Proteomes" id="UP001209730"/>
    </source>
</evidence>
<protein>
    <submittedName>
        <fullName evidence="3">DUF4381 domain-containing protein</fullName>
    </submittedName>
</protein>
<evidence type="ECO:0000256" key="2">
    <source>
        <dbReference type="SAM" id="SignalP"/>
    </source>
</evidence>
<dbReference type="Pfam" id="PF14316">
    <property type="entry name" value="DUF4381"/>
    <property type="match status" value="1"/>
</dbReference>
<dbReference type="InterPro" id="IPR025489">
    <property type="entry name" value="DUF4381"/>
</dbReference>
<evidence type="ECO:0000313" key="3">
    <source>
        <dbReference type="EMBL" id="MCX2800407.1"/>
    </source>
</evidence>
<dbReference type="EMBL" id="JAPHQB010000002">
    <property type="protein sequence ID" value="MCX2800407.1"/>
    <property type="molecule type" value="Genomic_DNA"/>
</dbReference>
<accession>A0AB35HUI7</accession>
<gene>
    <name evidence="3" type="ORF">OQJ68_01250</name>
</gene>
<keyword evidence="2" id="KW-0732">Signal</keyword>
<dbReference type="Proteomes" id="UP001209730">
    <property type="component" value="Unassembled WGS sequence"/>
</dbReference>
<proteinExistence type="predicted"/>
<feature type="signal peptide" evidence="2">
    <location>
        <begin position="1"/>
        <end position="23"/>
    </location>
</feature>
<feature type="transmembrane region" description="Helical" evidence="1">
    <location>
        <begin position="61"/>
        <end position="81"/>
    </location>
</feature>
<feature type="chain" id="PRO_5044301453" evidence="2">
    <location>
        <begin position="24"/>
        <end position="205"/>
    </location>
</feature>
<dbReference type="AlphaFoldDB" id="A0AB35HUI7"/>
<organism evidence="3 4">
    <name type="scientific">Microbulbifer thermotolerans</name>
    <dbReference type="NCBI Taxonomy" id="252514"/>
    <lineage>
        <taxon>Bacteria</taxon>
        <taxon>Pseudomonadati</taxon>
        <taxon>Pseudomonadota</taxon>
        <taxon>Gammaproteobacteria</taxon>
        <taxon>Cellvibrionales</taxon>
        <taxon>Microbulbiferaceae</taxon>
        <taxon>Microbulbifer</taxon>
    </lineage>
</organism>
<evidence type="ECO:0000256" key="1">
    <source>
        <dbReference type="SAM" id="Phobius"/>
    </source>
</evidence>